<reference evidence="2" key="1">
    <citation type="journal article" date="2020" name="Phytopathology">
        <title>Genome Sequence Resources of Colletotrichum truncatum, C. plurivorum, C. musicola, and C. sojae: Four Species Pathogenic to Soybean (Glycine max).</title>
        <authorList>
            <person name="Rogerio F."/>
            <person name="Boufleur T.R."/>
            <person name="Ciampi-Guillardi M."/>
            <person name="Sukno S.A."/>
            <person name="Thon M.R."/>
            <person name="Massola Junior N.S."/>
            <person name="Baroncelli R."/>
        </authorList>
    </citation>
    <scope>NUCLEOTIDE SEQUENCE</scope>
    <source>
        <strain evidence="2">LFN00145</strain>
    </source>
</reference>
<dbReference type="EMBL" id="WIGO01000242">
    <property type="protein sequence ID" value="KAF6822226.1"/>
    <property type="molecule type" value="Genomic_DNA"/>
</dbReference>
<keyword evidence="3" id="KW-1185">Reference proteome</keyword>
<organism evidence="2 3">
    <name type="scientific">Colletotrichum plurivorum</name>
    <dbReference type="NCBI Taxonomy" id="2175906"/>
    <lineage>
        <taxon>Eukaryota</taxon>
        <taxon>Fungi</taxon>
        <taxon>Dikarya</taxon>
        <taxon>Ascomycota</taxon>
        <taxon>Pezizomycotina</taxon>
        <taxon>Sordariomycetes</taxon>
        <taxon>Hypocreomycetidae</taxon>
        <taxon>Glomerellales</taxon>
        <taxon>Glomerellaceae</taxon>
        <taxon>Colletotrichum</taxon>
        <taxon>Colletotrichum orchidearum species complex</taxon>
    </lineage>
</organism>
<name>A0A8H6N7G6_9PEZI</name>
<accession>A0A8H6N7G6</accession>
<dbReference type="Proteomes" id="UP000654918">
    <property type="component" value="Unassembled WGS sequence"/>
</dbReference>
<dbReference type="AlphaFoldDB" id="A0A8H6N7G6"/>
<evidence type="ECO:0000256" key="1">
    <source>
        <dbReference type="SAM" id="MobiDB-lite"/>
    </source>
</evidence>
<evidence type="ECO:0000313" key="2">
    <source>
        <dbReference type="EMBL" id="KAF6822226.1"/>
    </source>
</evidence>
<gene>
    <name evidence="2" type="ORF">CPLU01_12144</name>
</gene>
<proteinExistence type="predicted"/>
<feature type="region of interest" description="Disordered" evidence="1">
    <location>
        <begin position="267"/>
        <end position="303"/>
    </location>
</feature>
<sequence>MTDCPSRLIRGWACPKVEYFRLESSRISNAFGLMTPPGLWLDDSPGRPFVTSMRKAVEHPSPRNAEFVIGMQITYMEHAGGFHPSERAESQLVSSLPNLRQIHIALGALERCEGTIDPPSPQHSHLGLRPIDAMLYPRLATLISRARSFAANRWGTKINFREQQSVFLEARLAHEEQRRLVHAAVIVFGERERMTVSFPAPWGWVCLVVDPASNSWRTGPGYDGVLGTSVRFLERDAFATAAMMTKASAWRAETHRVLPATVQTILSQKKTDEERRSHRLPPAEDPVDPSDAAAAPGGYRLIR</sequence>
<protein>
    <submittedName>
        <fullName evidence="2">Uncharacterized protein</fullName>
    </submittedName>
</protein>
<comment type="caution">
    <text evidence="2">The sequence shown here is derived from an EMBL/GenBank/DDBJ whole genome shotgun (WGS) entry which is preliminary data.</text>
</comment>
<evidence type="ECO:0000313" key="3">
    <source>
        <dbReference type="Proteomes" id="UP000654918"/>
    </source>
</evidence>